<dbReference type="PANTHER" id="PTHR10826">
    <property type="entry name" value="COMPLEMENT COMPONENT 1"/>
    <property type="match status" value="1"/>
</dbReference>
<dbReference type="AlphaFoldDB" id="A0A8K0MK47"/>
<gene>
    <name evidence="1" type="ORF">FNV43_RR09800</name>
</gene>
<reference evidence="1" key="1">
    <citation type="submission" date="2020-03" db="EMBL/GenBank/DDBJ databases">
        <title>A high-quality chromosome-level genome assembly of a woody plant with both climbing and erect habits, Rhamnella rubrinervis.</title>
        <authorList>
            <person name="Lu Z."/>
            <person name="Yang Y."/>
            <person name="Zhu X."/>
            <person name="Sun Y."/>
        </authorList>
    </citation>
    <scope>NUCLEOTIDE SEQUENCE</scope>
    <source>
        <strain evidence="1">BYM</strain>
        <tissue evidence="1">Leaf</tissue>
    </source>
</reference>
<accession>A0A8K0MK47</accession>
<proteinExistence type="predicted"/>
<organism evidence="1 2">
    <name type="scientific">Rhamnella rubrinervis</name>
    <dbReference type="NCBI Taxonomy" id="2594499"/>
    <lineage>
        <taxon>Eukaryota</taxon>
        <taxon>Viridiplantae</taxon>
        <taxon>Streptophyta</taxon>
        <taxon>Embryophyta</taxon>
        <taxon>Tracheophyta</taxon>
        <taxon>Spermatophyta</taxon>
        <taxon>Magnoliopsida</taxon>
        <taxon>eudicotyledons</taxon>
        <taxon>Gunneridae</taxon>
        <taxon>Pentapetalae</taxon>
        <taxon>rosids</taxon>
        <taxon>fabids</taxon>
        <taxon>Rosales</taxon>
        <taxon>Rhamnaceae</taxon>
        <taxon>rhamnoid group</taxon>
        <taxon>Rhamneae</taxon>
        <taxon>Rhamnella</taxon>
    </lineage>
</organism>
<sequence>MAFYSMLSRASSSVRPLAIRIVRSSRTFNGAACNFVSTEKSNLSHELTPRSRVSFLQFSTETEAAKQSVGQNLISRVRKPKIQRPMEPDDQNLICVLESKIQRAKEAYDHNSVQEMTEEFPFKIRRNPQSRTLLLTRRWRDEKIEVEGYIPNLNEVYDENDEDGNPKGPCYDTRIYLHVSVSRKQNGLKLKFGVTAFQNKIFINSLSIKSIKYPDGSEVAYNGPESSHLDREVEQAFQKYLEVRGIKPSIANLLPKCMDKKDSRQHYKWLKNLKNFIEH</sequence>
<dbReference type="EMBL" id="VOIH02000004">
    <property type="protein sequence ID" value="KAF3449076.1"/>
    <property type="molecule type" value="Genomic_DNA"/>
</dbReference>
<dbReference type="InterPro" id="IPR036561">
    <property type="entry name" value="MAM33_sf"/>
</dbReference>
<evidence type="ECO:0000313" key="1">
    <source>
        <dbReference type="EMBL" id="KAF3449076.1"/>
    </source>
</evidence>
<dbReference type="Proteomes" id="UP000796880">
    <property type="component" value="Unassembled WGS sequence"/>
</dbReference>
<dbReference type="Gene3D" id="3.10.280.10">
    <property type="entry name" value="Mitochondrial glycoprotein"/>
    <property type="match status" value="1"/>
</dbReference>
<dbReference type="Pfam" id="PF02330">
    <property type="entry name" value="MAM33"/>
    <property type="match status" value="1"/>
</dbReference>
<evidence type="ECO:0000313" key="2">
    <source>
        <dbReference type="Proteomes" id="UP000796880"/>
    </source>
</evidence>
<comment type="caution">
    <text evidence="1">The sequence shown here is derived from an EMBL/GenBank/DDBJ whole genome shotgun (WGS) entry which is preliminary data.</text>
</comment>
<dbReference type="OrthoDB" id="278212at2759"/>
<keyword evidence="2" id="KW-1185">Reference proteome</keyword>
<dbReference type="PANTHER" id="PTHR10826:SF41">
    <property type="entry name" value="MITOCHONDRIAL GLYCOPROTEIN FAMILY PROTEIN"/>
    <property type="match status" value="1"/>
</dbReference>
<protein>
    <submittedName>
        <fullName evidence="1">Uncharacterized protein</fullName>
    </submittedName>
</protein>
<name>A0A8K0MK47_9ROSA</name>
<dbReference type="SUPFAM" id="SSF54529">
    <property type="entry name" value="Mitochondrial glycoprotein MAM33-like"/>
    <property type="match status" value="1"/>
</dbReference>
<dbReference type="InterPro" id="IPR003428">
    <property type="entry name" value="MAM33"/>
</dbReference>
<dbReference type="GO" id="GO:0005759">
    <property type="term" value="C:mitochondrial matrix"/>
    <property type="evidence" value="ECO:0007669"/>
    <property type="project" value="InterPro"/>
</dbReference>